<dbReference type="PANTHER" id="PTHR13696:SF96">
    <property type="entry name" value="COBQ_COBB_MIND_PARA NUCLEOTIDE BINDING DOMAIN-CONTAINING PROTEIN"/>
    <property type="match status" value="1"/>
</dbReference>
<accession>A0A9J6RQ56</accession>
<evidence type="ECO:0000313" key="2">
    <source>
        <dbReference type="EMBL" id="MCZ0866165.1"/>
    </source>
</evidence>
<name>A0A9J6RQ56_9GAMM</name>
<dbReference type="Proteomes" id="UP001069090">
    <property type="component" value="Unassembled WGS sequence"/>
</dbReference>
<dbReference type="InterPro" id="IPR027417">
    <property type="entry name" value="P-loop_NTPase"/>
</dbReference>
<dbReference type="InterPro" id="IPR002586">
    <property type="entry name" value="CobQ/CobB/MinD/ParA_Nub-bd_dom"/>
</dbReference>
<dbReference type="PIRSF" id="PIRSF009320">
    <property type="entry name" value="Nuc_binding_HP_1000"/>
    <property type="match status" value="1"/>
</dbReference>
<dbReference type="AlphaFoldDB" id="A0A9J6RQ56"/>
<gene>
    <name evidence="2" type="ORF">O0V09_13220</name>
</gene>
<dbReference type="PANTHER" id="PTHR13696">
    <property type="entry name" value="P-LOOP CONTAINING NUCLEOSIDE TRIPHOSPHATE HYDROLASE"/>
    <property type="match status" value="1"/>
</dbReference>
<proteinExistence type="predicted"/>
<evidence type="ECO:0000259" key="1">
    <source>
        <dbReference type="Pfam" id="PF01656"/>
    </source>
</evidence>
<feature type="domain" description="CobQ/CobB/MinD/ParA nucleotide binding" evidence="1">
    <location>
        <begin position="4"/>
        <end position="188"/>
    </location>
</feature>
<evidence type="ECO:0000313" key="3">
    <source>
        <dbReference type="Proteomes" id="UP001069090"/>
    </source>
</evidence>
<dbReference type="RefSeq" id="WP_258332318.1">
    <property type="nucleotide sequence ID" value="NZ_JAPTGG010000010.1"/>
</dbReference>
<dbReference type="EMBL" id="JAPTGG010000010">
    <property type="protein sequence ID" value="MCZ0866165.1"/>
    <property type="molecule type" value="Genomic_DNA"/>
</dbReference>
<dbReference type="Gene3D" id="3.40.50.300">
    <property type="entry name" value="P-loop containing nucleotide triphosphate hydrolases"/>
    <property type="match status" value="1"/>
</dbReference>
<organism evidence="2 3">
    <name type="scientific">Dasania phycosphaerae</name>
    <dbReference type="NCBI Taxonomy" id="2950436"/>
    <lineage>
        <taxon>Bacteria</taxon>
        <taxon>Pseudomonadati</taxon>
        <taxon>Pseudomonadota</taxon>
        <taxon>Gammaproteobacteria</taxon>
        <taxon>Cellvibrionales</taxon>
        <taxon>Spongiibacteraceae</taxon>
        <taxon>Dasania</taxon>
    </lineage>
</organism>
<dbReference type="SUPFAM" id="SSF52540">
    <property type="entry name" value="P-loop containing nucleoside triphosphate hydrolases"/>
    <property type="match status" value="1"/>
</dbReference>
<dbReference type="CDD" id="cd02042">
    <property type="entry name" value="ParAB_family"/>
    <property type="match status" value="1"/>
</dbReference>
<comment type="caution">
    <text evidence="2">The sequence shown here is derived from an EMBL/GenBank/DDBJ whole genome shotgun (WGS) entry which is preliminary data.</text>
</comment>
<dbReference type="Pfam" id="PF01656">
    <property type="entry name" value="CbiA"/>
    <property type="match status" value="1"/>
</dbReference>
<protein>
    <submittedName>
        <fullName evidence="2">ParA family protein</fullName>
    </submittedName>
</protein>
<reference evidence="2 3" key="1">
    <citation type="submission" date="2022-12" db="EMBL/GenBank/DDBJ databases">
        <title>Dasania phycosphaerae sp. nov., isolated from particulate material of the south coast of Korea.</title>
        <authorList>
            <person name="Jiang Y."/>
        </authorList>
    </citation>
    <scope>NUCLEOTIDE SEQUENCE [LARGE SCALE GENOMIC DNA]</scope>
    <source>
        <strain evidence="2 3">GY-19</strain>
    </source>
</reference>
<keyword evidence="3" id="KW-1185">Reference proteome</keyword>
<sequence>MFRVAVVNAKGGAGKTTLATNLASYYCAQQLKTALIDYDSQGSSSFWVSRRPEKSQPIQIIPAYKQPKHVTASWFIRPERDTQRVIVDTPSGLDVIQFRAVLMECDAMLIPVLPSAIDIHAVARFIAELLLQGKFKREDGRIAVVANRARKNTLVYQRLEKFLNSLGIPFIATLRDTQQYIKANEEGKGIFDMPASAVAKDIESWQPLLAWLQDTANAQSQKLGAL</sequence>
<dbReference type="InterPro" id="IPR050678">
    <property type="entry name" value="DNA_Partitioning_ATPase"/>
</dbReference>